<protein>
    <submittedName>
        <fullName evidence="2">Uncharacterized protein</fullName>
    </submittedName>
</protein>
<dbReference type="InterPro" id="IPR036770">
    <property type="entry name" value="Ankyrin_rpt-contain_sf"/>
</dbReference>
<sequence length="101" mass="10736">MGRAAATSAPELLARTLAETPELINRAAEHGFGVDHRHRGTPLHAAAWNDDVPMAETLIALGADPAIEDLEHQATALEFAEYGGKYAAATYLRTVTPVDAD</sequence>
<keyword evidence="1" id="KW-0040">ANK repeat</keyword>
<evidence type="ECO:0000313" key="3">
    <source>
        <dbReference type="Proteomes" id="UP000501705"/>
    </source>
</evidence>
<dbReference type="RefSeq" id="WP_167465638.1">
    <property type="nucleotide sequence ID" value="NZ_CP046171.1"/>
</dbReference>
<dbReference type="PROSITE" id="PS50088">
    <property type="entry name" value="ANK_REPEAT"/>
    <property type="match status" value="1"/>
</dbReference>
<feature type="repeat" description="ANK" evidence="1">
    <location>
        <begin position="38"/>
        <end position="70"/>
    </location>
</feature>
<accession>A0A6G9Y0C2</accession>
<dbReference type="PROSITE" id="PS50297">
    <property type="entry name" value="ANK_REP_REGION"/>
    <property type="match status" value="1"/>
</dbReference>
<dbReference type="InterPro" id="IPR002110">
    <property type="entry name" value="Ankyrin_rpt"/>
</dbReference>
<gene>
    <name evidence="2" type="ORF">F5X71_33800</name>
</gene>
<dbReference type="Proteomes" id="UP000501705">
    <property type="component" value="Chromosome"/>
</dbReference>
<dbReference type="Gene3D" id="1.25.40.20">
    <property type="entry name" value="Ankyrin repeat-containing domain"/>
    <property type="match status" value="1"/>
</dbReference>
<evidence type="ECO:0000256" key="1">
    <source>
        <dbReference type="PROSITE-ProRule" id="PRU00023"/>
    </source>
</evidence>
<organism evidence="2 3">
    <name type="scientific">Nocardia brasiliensis</name>
    <dbReference type="NCBI Taxonomy" id="37326"/>
    <lineage>
        <taxon>Bacteria</taxon>
        <taxon>Bacillati</taxon>
        <taxon>Actinomycetota</taxon>
        <taxon>Actinomycetes</taxon>
        <taxon>Mycobacteriales</taxon>
        <taxon>Nocardiaceae</taxon>
        <taxon>Nocardia</taxon>
    </lineage>
</organism>
<name>A0A6G9Y0C2_NOCBR</name>
<evidence type="ECO:0000313" key="2">
    <source>
        <dbReference type="EMBL" id="QIS06621.1"/>
    </source>
</evidence>
<dbReference type="Pfam" id="PF00023">
    <property type="entry name" value="Ank"/>
    <property type="match status" value="1"/>
</dbReference>
<reference evidence="2 3" key="1">
    <citation type="journal article" date="2019" name="ACS Chem. Biol.">
        <title>Identification and Mobilization of a Cryptic Antibiotic Biosynthesis Gene Locus from a Human-Pathogenic Nocardia Isolate.</title>
        <authorList>
            <person name="Herisse M."/>
            <person name="Ishida K."/>
            <person name="Porter J.L."/>
            <person name="Howden B."/>
            <person name="Hertweck C."/>
            <person name="Stinear T.P."/>
            <person name="Pidot S.J."/>
        </authorList>
    </citation>
    <scope>NUCLEOTIDE SEQUENCE [LARGE SCALE GENOMIC DNA]</scope>
    <source>
        <strain evidence="2 3">AUSMDU00024985</strain>
    </source>
</reference>
<dbReference type="SUPFAM" id="SSF48403">
    <property type="entry name" value="Ankyrin repeat"/>
    <property type="match status" value="1"/>
</dbReference>
<proteinExistence type="predicted"/>
<dbReference type="EMBL" id="CP046171">
    <property type="protein sequence ID" value="QIS06621.1"/>
    <property type="molecule type" value="Genomic_DNA"/>
</dbReference>
<dbReference type="AlphaFoldDB" id="A0A6G9Y0C2"/>